<proteinExistence type="predicted"/>
<dbReference type="Proteomes" id="UP000176770">
    <property type="component" value="Unassembled WGS sequence"/>
</dbReference>
<dbReference type="Gene3D" id="3.90.1140.10">
    <property type="entry name" value="Cyclic phosphodiesterase"/>
    <property type="match status" value="1"/>
</dbReference>
<dbReference type="SUPFAM" id="SSF55144">
    <property type="entry name" value="LigT-like"/>
    <property type="match status" value="1"/>
</dbReference>
<accession>A0A1G2HGH2</accession>
<dbReference type="InterPro" id="IPR050580">
    <property type="entry name" value="2H_phosphoesterase_YjcG-like"/>
</dbReference>
<dbReference type="InterPro" id="IPR009097">
    <property type="entry name" value="Cyclic_Pdiesterase"/>
</dbReference>
<dbReference type="AlphaFoldDB" id="A0A1G2HGH2"/>
<sequence>MYYSLVHFPNIDKNQINNFRKKYDPYINLIDAHITIIFPVPGSVTKDQLINHINKILQNWKSFDIHIKDTEKAWDHWMFLLLEKGNTEINKLHDELYSGMLKPFLRKDIKYIPHIAIGLFIKEVAVYDLKDPQKTNFDKNTYEDALKEVKQLNFDYNSTVNKLSLVEINDDFTKSILIKEFQLN</sequence>
<organism evidence="1 2">
    <name type="scientific">Candidatus Spechtbacteria bacterium RIFCSPLOWO2_12_FULL_38_22</name>
    <dbReference type="NCBI Taxonomy" id="1802165"/>
    <lineage>
        <taxon>Bacteria</taxon>
        <taxon>Candidatus Spechtiibacteriota</taxon>
    </lineage>
</organism>
<dbReference type="EMBL" id="MHOK01000024">
    <property type="protein sequence ID" value="OGZ61370.1"/>
    <property type="molecule type" value="Genomic_DNA"/>
</dbReference>
<name>A0A1G2HGH2_9BACT</name>
<protein>
    <recommendedName>
        <fullName evidence="3">2'-5' RNA ligase</fullName>
    </recommendedName>
</protein>
<evidence type="ECO:0000313" key="2">
    <source>
        <dbReference type="Proteomes" id="UP000176770"/>
    </source>
</evidence>
<comment type="caution">
    <text evidence="1">The sequence shown here is derived from an EMBL/GenBank/DDBJ whole genome shotgun (WGS) entry which is preliminary data.</text>
</comment>
<dbReference type="STRING" id="1802165.A3F94_02280"/>
<reference evidence="1 2" key="1">
    <citation type="journal article" date="2016" name="Nat. Commun.">
        <title>Thousands of microbial genomes shed light on interconnected biogeochemical processes in an aquifer system.</title>
        <authorList>
            <person name="Anantharaman K."/>
            <person name="Brown C.T."/>
            <person name="Hug L.A."/>
            <person name="Sharon I."/>
            <person name="Castelle C.J."/>
            <person name="Probst A.J."/>
            <person name="Thomas B.C."/>
            <person name="Singh A."/>
            <person name="Wilkins M.J."/>
            <person name="Karaoz U."/>
            <person name="Brodie E.L."/>
            <person name="Williams K.H."/>
            <person name="Hubbard S.S."/>
            <person name="Banfield J.F."/>
        </authorList>
    </citation>
    <scope>NUCLEOTIDE SEQUENCE [LARGE SCALE GENOMIC DNA]</scope>
</reference>
<dbReference type="PANTHER" id="PTHR40037:SF1">
    <property type="entry name" value="PHOSPHOESTERASE SAOUHSC_00951-RELATED"/>
    <property type="match status" value="1"/>
</dbReference>
<gene>
    <name evidence="1" type="ORF">A3F94_02280</name>
</gene>
<dbReference type="PANTHER" id="PTHR40037">
    <property type="entry name" value="PHOSPHOESTERASE YJCG-RELATED"/>
    <property type="match status" value="1"/>
</dbReference>
<dbReference type="Pfam" id="PF13563">
    <property type="entry name" value="2_5_RNA_ligase2"/>
    <property type="match status" value="1"/>
</dbReference>
<evidence type="ECO:0008006" key="3">
    <source>
        <dbReference type="Google" id="ProtNLM"/>
    </source>
</evidence>
<evidence type="ECO:0000313" key="1">
    <source>
        <dbReference type="EMBL" id="OGZ61370.1"/>
    </source>
</evidence>